<accession>A0AAV7N3W6</accession>
<evidence type="ECO:0000313" key="1">
    <source>
        <dbReference type="EMBL" id="KAJ1107893.1"/>
    </source>
</evidence>
<proteinExistence type="predicted"/>
<dbReference type="Proteomes" id="UP001066276">
    <property type="component" value="Chromosome 9"/>
</dbReference>
<gene>
    <name evidence="1" type="ORF">NDU88_005280</name>
</gene>
<evidence type="ECO:0000313" key="2">
    <source>
        <dbReference type="Proteomes" id="UP001066276"/>
    </source>
</evidence>
<comment type="caution">
    <text evidence="1">The sequence shown here is derived from an EMBL/GenBank/DDBJ whole genome shotgun (WGS) entry which is preliminary data.</text>
</comment>
<name>A0AAV7N3W6_PLEWA</name>
<dbReference type="AlphaFoldDB" id="A0AAV7N3W6"/>
<protein>
    <submittedName>
        <fullName evidence="1">Uncharacterized protein</fullName>
    </submittedName>
</protein>
<reference evidence="1" key="1">
    <citation type="journal article" date="2022" name="bioRxiv">
        <title>Sequencing and chromosome-scale assembly of the giantPleurodeles waltlgenome.</title>
        <authorList>
            <person name="Brown T."/>
            <person name="Elewa A."/>
            <person name="Iarovenko S."/>
            <person name="Subramanian E."/>
            <person name="Araus A.J."/>
            <person name="Petzold A."/>
            <person name="Susuki M."/>
            <person name="Suzuki K.-i.T."/>
            <person name="Hayashi T."/>
            <person name="Toyoda A."/>
            <person name="Oliveira C."/>
            <person name="Osipova E."/>
            <person name="Leigh N.D."/>
            <person name="Simon A."/>
            <person name="Yun M.H."/>
        </authorList>
    </citation>
    <scope>NUCLEOTIDE SEQUENCE</scope>
    <source>
        <strain evidence="1">20211129_DDA</strain>
        <tissue evidence="1">Liver</tissue>
    </source>
</reference>
<keyword evidence="2" id="KW-1185">Reference proteome</keyword>
<dbReference type="EMBL" id="JANPWB010000013">
    <property type="protein sequence ID" value="KAJ1107893.1"/>
    <property type="molecule type" value="Genomic_DNA"/>
</dbReference>
<sequence length="90" mass="10550">MFCLNGRMKKDCLAKQTFRIGNQIYPIEYAFVNAWSFGEGQDFEVEHREGSDHWPLRLTIRSTDKNQREKALIALVEYPRMITTALQKVV</sequence>
<organism evidence="1 2">
    <name type="scientific">Pleurodeles waltl</name>
    <name type="common">Iberian ribbed newt</name>
    <dbReference type="NCBI Taxonomy" id="8319"/>
    <lineage>
        <taxon>Eukaryota</taxon>
        <taxon>Metazoa</taxon>
        <taxon>Chordata</taxon>
        <taxon>Craniata</taxon>
        <taxon>Vertebrata</taxon>
        <taxon>Euteleostomi</taxon>
        <taxon>Amphibia</taxon>
        <taxon>Batrachia</taxon>
        <taxon>Caudata</taxon>
        <taxon>Salamandroidea</taxon>
        <taxon>Salamandridae</taxon>
        <taxon>Pleurodelinae</taxon>
        <taxon>Pleurodeles</taxon>
    </lineage>
</organism>